<gene>
    <name evidence="1" type="ORF">SAMN05216452_3219</name>
</gene>
<proteinExistence type="predicted"/>
<dbReference type="InterPro" id="IPR036388">
    <property type="entry name" value="WH-like_DNA-bd_sf"/>
</dbReference>
<protein>
    <recommendedName>
        <fullName evidence="3">ASCH domain-containing protein</fullName>
    </recommendedName>
</protein>
<dbReference type="InterPro" id="IPR036390">
    <property type="entry name" value="WH_DNA-bd_sf"/>
</dbReference>
<keyword evidence="2" id="KW-1185">Reference proteome</keyword>
<organism evidence="1 2">
    <name type="scientific">Nitratireductor aquibiodomus</name>
    <dbReference type="NCBI Taxonomy" id="204799"/>
    <lineage>
        <taxon>Bacteria</taxon>
        <taxon>Pseudomonadati</taxon>
        <taxon>Pseudomonadota</taxon>
        <taxon>Alphaproteobacteria</taxon>
        <taxon>Hyphomicrobiales</taxon>
        <taxon>Phyllobacteriaceae</taxon>
        <taxon>Nitratireductor</taxon>
    </lineage>
</organism>
<evidence type="ECO:0000313" key="2">
    <source>
        <dbReference type="Proteomes" id="UP000199064"/>
    </source>
</evidence>
<name>A0A1H4MAS9_9HYPH</name>
<dbReference type="SUPFAM" id="SSF46785">
    <property type="entry name" value="Winged helix' DNA-binding domain"/>
    <property type="match status" value="1"/>
</dbReference>
<dbReference type="EMBL" id="FNSL01000001">
    <property type="protein sequence ID" value="SEB79854.1"/>
    <property type="molecule type" value="Genomic_DNA"/>
</dbReference>
<evidence type="ECO:0008006" key="3">
    <source>
        <dbReference type="Google" id="ProtNLM"/>
    </source>
</evidence>
<reference evidence="2" key="1">
    <citation type="submission" date="2016-10" db="EMBL/GenBank/DDBJ databases">
        <authorList>
            <person name="Varghese N."/>
            <person name="Submissions S."/>
        </authorList>
    </citation>
    <scope>NUCLEOTIDE SEQUENCE [LARGE SCALE GENOMIC DNA]</scope>
    <source>
        <strain evidence="2">ES.061</strain>
    </source>
</reference>
<dbReference type="AlphaFoldDB" id="A0A1H4MAS9"/>
<dbReference type="Proteomes" id="UP000199064">
    <property type="component" value="Unassembled WGS sequence"/>
</dbReference>
<evidence type="ECO:0000313" key="1">
    <source>
        <dbReference type="EMBL" id="SEB79854.1"/>
    </source>
</evidence>
<dbReference type="Gene3D" id="1.10.10.10">
    <property type="entry name" value="Winged helix-like DNA-binding domain superfamily/Winged helix DNA-binding domain"/>
    <property type="match status" value="1"/>
</dbReference>
<accession>A0A1H4MAS9</accession>
<sequence length="196" mass="22108">MSVLFKRAILEGIARGEVTLAFRRWKRPTVKAGTRLRTALGELSIGRVEAFDEASLDDESARRAGFTSLSELKGSLHDSAERLLFRIELNGIEADRRVALRTASKISAHERQAIQDRFRRWDRAARHEGYHLHVLSLIAENPATAAAELAAKLDMEKLSFKRDVRKLKELGLTESLDVGYRLSPRGHSFLNENETS</sequence>